<accession>A0A6L3T1U8</accession>
<dbReference type="EMBL" id="VZZK01000011">
    <property type="protein sequence ID" value="KAB1078847.1"/>
    <property type="molecule type" value="Genomic_DNA"/>
</dbReference>
<name>A0A6L3T1U8_9HYPH</name>
<reference evidence="2 3" key="1">
    <citation type="submission" date="2019-09" db="EMBL/GenBank/DDBJ databases">
        <title>YIM 48816 draft genome.</title>
        <authorList>
            <person name="Jiang L."/>
        </authorList>
    </citation>
    <scope>NUCLEOTIDE SEQUENCE [LARGE SCALE GENOMIC DNA]</scope>
    <source>
        <strain evidence="2 3">YIM 48816</strain>
    </source>
</reference>
<feature type="transmembrane region" description="Helical" evidence="1">
    <location>
        <begin position="38"/>
        <end position="57"/>
    </location>
</feature>
<keyword evidence="1" id="KW-1133">Transmembrane helix</keyword>
<dbReference type="OrthoDB" id="140980at2"/>
<dbReference type="AlphaFoldDB" id="A0A6L3T1U8"/>
<evidence type="ECO:0000313" key="2">
    <source>
        <dbReference type="EMBL" id="KAB1078847.1"/>
    </source>
</evidence>
<feature type="transmembrane region" description="Helical" evidence="1">
    <location>
        <begin position="311"/>
        <end position="332"/>
    </location>
</feature>
<evidence type="ECO:0000313" key="3">
    <source>
        <dbReference type="Proteomes" id="UP000474159"/>
    </source>
</evidence>
<sequence length="349" mass="36468">MTPPTARRSGLAAASGLALIALAGLSLGWRAAMLSYLAAWLVLLALPVGAIPLVIAMERFAGRESGTETALLAALRRLLALMPVAGLLALPVLACLGLLYPWARGATPATPLAAIWLTPAFFAARLILFLGAWLWLARRLARLGGIDARGAILGIGLHAVVGTLLVTDLVASLDHRLGSSLMGLLILISWSGLAAAVAVLLCPAPTEPARAEIRLILLVVPTALWAFLHFVQFLIVWSANLPDEVLWYFARGGWSGRGLAILGGGVALLGAVLTLRPGPGTARLLAWPIVALHAAEMFWFVTPALRDRFVLAWTDILALAAVLCLAVAALPVGARLMRPGPAAPGRAAA</sequence>
<feature type="transmembrane region" description="Helical" evidence="1">
    <location>
        <begin position="179"/>
        <end position="203"/>
    </location>
</feature>
<evidence type="ECO:0000256" key="1">
    <source>
        <dbReference type="SAM" id="Phobius"/>
    </source>
</evidence>
<comment type="caution">
    <text evidence="2">The sequence shown here is derived from an EMBL/GenBank/DDBJ whole genome shotgun (WGS) entry which is preliminary data.</text>
</comment>
<gene>
    <name evidence="2" type="ORF">F6X53_12595</name>
</gene>
<feature type="transmembrane region" description="Helical" evidence="1">
    <location>
        <begin position="284"/>
        <end position="305"/>
    </location>
</feature>
<feature type="transmembrane region" description="Helical" evidence="1">
    <location>
        <begin position="148"/>
        <end position="167"/>
    </location>
</feature>
<feature type="transmembrane region" description="Helical" evidence="1">
    <location>
        <begin position="215"/>
        <end position="237"/>
    </location>
</feature>
<feature type="transmembrane region" description="Helical" evidence="1">
    <location>
        <begin position="78"/>
        <end position="102"/>
    </location>
</feature>
<proteinExistence type="predicted"/>
<feature type="transmembrane region" description="Helical" evidence="1">
    <location>
        <begin position="114"/>
        <end position="136"/>
    </location>
</feature>
<dbReference type="Proteomes" id="UP000474159">
    <property type="component" value="Unassembled WGS sequence"/>
</dbReference>
<keyword evidence="1" id="KW-0472">Membrane</keyword>
<feature type="transmembrane region" description="Helical" evidence="1">
    <location>
        <begin position="257"/>
        <end position="275"/>
    </location>
</feature>
<keyword evidence="1" id="KW-0812">Transmembrane</keyword>
<protein>
    <submittedName>
        <fullName evidence="2">Uncharacterized protein</fullName>
    </submittedName>
</protein>
<dbReference type="RefSeq" id="WP_151000380.1">
    <property type="nucleotide sequence ID" value="NZ_BPQY01000141.1"/>
</dbReference>
<keyword evidence="3" id="KW-1185">Reference proteome</keyword>
<organism evidence="2 3">
    <name type="scientific">Methylobacterium soli</name>
    <dbReference type="NCBI Taxonomy" id="553447"/>
    <lineage>
        <taxon>Bacteria</taxon>
        <taxon>Pseudomonadati</taxon>
        <taxon>Pseudomonadota</taxon>
        <taxon>Alphaproteobacteria</taxon>
        <taxon>Hyphomicrobiales</taxon>
        <taxon>Methylobacteriaceae</taxon>
        <taxon>Methylobacterium</taxon>
    </lineage>
</organism>